<protein>
    <submittedName>
        <fullName evidence="2">Glycosyl transferase group 1</fullName>
    </submittedName>
</protein>
<dbReference type="RefSeq" id="WP_190606566.1">
    <property type="nucleotide sequence ID" value="NZ_CP021056.1"/>
</dbReference>
<keyword evidence="2" id="KW-0808">Transferase</keyword>
<dbReference type="AlphaFoldDB" id="A0A975T732"/>
<accession>A0A975T732</accession>
<dbReference type="GO" id="GO:0016757">
    <property type="term" value="F:glycosyltransferase activity"/>
    <property type="evidence" value="ECO:0007669"/>
    <property type="project" value="InterPro"/>
</dbReference>
<proteinExistence type="predicted"/>
<dbReference type="Gene3D" id="3.40.50.2000">
    <property type="entry name" value="Glycogen Phosphorylase B"/>
    <property type="match status" value="2"/>
</dbReference>
<dbReference type="InterPro" id="IPR001296">
    <property type="entry name" value="Glyco_trans_1"/>
</dbReference>
<dbReference type="SUPFAM" id="SSF53756">
    <property type="entry name" value="UDP-Glycosyltransferase/glycogen phosphorylase"/>
    <property type="match status" value="1"/>
</dbReference>
<evidence type="ECO:0000313" key="3">
    <source>
        <dbReference type="Proteomes" id="UP000683511"/>
    </source>
</evidence>
<sequence length="382" mass="43346">MNHTHNDLKIAILFANYGPYHLARLKAAYQAYSSQRSTVVGIELARCEEEYPWQTQAEQFPCELISVINDCPLEKAKFSQLLAKLISILNQTSPEVVAISGYARPSMLAALLWCLWNRKPAILFSETTEYDEPRSWWKEKIKSLLVKLYKAALVGGQPHKRYLVKLGMPSDAIFLGYDIVGNHVFHPHQIKFLSCPLDKPFFLAINRFVEKKNLPFLLSAYAKYRQTVDANAWDLVICGDGELRLQLEEQITTQGIKDYVHLPGFLQQEQLLPYFAHAKCFIHASIQEQWGLVVNEAMAAGLPVLVSNRCGCFEDLVIEGVNGFGFDPENPQELTDLMLKISSGKIDLKKMSHASLEHIQKYSPHYFSQGLVQAVKYALVHC</sequence>
<dbReference type="InterPro" id="IPR050194">
    <property type="entry name" value="Glycosyltransferase_grp1"/>
</dbReference>
<keyword evidence="3" id="KW-1185">Reference proteome</keyword>
<dbReference type="Proteomes" id="UP000683511">
    <property type="component" value="Chromosome"/>
</dbReference>
<evidence type="ECO:0000259" key="1">
    <source>
        <dbReference type="Pfam" id="PF00534"/>
    </source>
</evidence>
<name>A0A975T732_9NOST</name>
<dbReference type="CDD" id="cd03801">
    <property type="entry name" value="GT4_PimA-like"/>
    <property type="match status" value="1"/>
</dbReference>
<dbReference type="KEGG" id="rsin:B6N60_01809"/>
<dbReference type="PANTHER" id="PTHR45947:SF3">
    <property type="entry name" value="SULFOQUINOVOSYL TRANSFERASE SQD2"/>
    <property type="match status" value="1"/>
</dbReference>
<organism evidence="2 3">
    <name type="scientific">Richelia sinica FACHB-800</name>
    <dbReference type="NCBI Taxonomy" id="1357546"/>
    <lineage>
        <taxon>Bacteria</taxon>
        <taxon>Bacillati</taxon>
        <taxon>Cyanobacteriota</taxon>
        <taxon>Cyanophyceae</taxon>
        <taxon>Nostocales</taxon>
        <taxon>Nostocaceae</taxon>
        <taxon>Richelia</taxon>
    </lineage>
</organism>
<feature type="domain" description="Glycosyl transferase family 1" evidence="1">
    <location>
        <begin position="195"/>
        <end position="353"/>
    </location>
</feature>
<reference evidence="2" key="1">
    <citation type="submission" date="2017-04" db="EMBL/GenBank/DDBJ databases">
        <title>Genome deletions in a multicellular cyanobacterial endosymbiont for morphological adaptation in marine diatoms.</title>
        <authorList>
            <person name="Wang Y."/>
            <person name="Gao H."/>
            <person name="Li R."/>
            <person name="Xu X."/>
        </authorList>
    </citation>
    <scope>NUCLEOTIDE SEQUENCE</scope>
    <source>
        <strain evidence="2">FACHB 800</strain>
    </source>
</reference>
<dbReference type="PANTHER" id="PTHR45947">
    <property type="entry name" value="SULFOQUINOVOSYL TRANSFERASE SQD2"/>
    <property type="match status" value="1"/>
</dbReference>
<dbReference type="EMBL" id="CP021056">
    <property type="protein sequence ID" value="QXE23120.1"/>
    <property type="molecule type" value="Genomic_DNA"/>
</dbReference>
<gene>
    <name evidence="2" type="ORF">B6N60_01809</name>
</gene>
<dbReference type="Pfam" id="PF00534">
    <property type="entry name" value="Glycos_transf_1"/>
    <property type="match status" value="1"/>
</dbReference>
<evidence type="ECO:0000313" key="2">
    <source>
        <dbReference type="EMBL" id="QXE23120.1"/>
    </source>
</evidence>